<accession>A0A8C7L740</accession>
<reference evidence="1" key="2">
    <citation type="submission" date="2025-09" db="UniProtKB">
        <authorList>
            <consortium name="Ensembl"/>
        </authorList>
    </citation>
    <scope>IDENTIFICATION</scope>
</reference>
<dbReference type="GO" id="GO:0008017">
    <property type="term" value="F:microtubule binding"/>
    <property type="evidence" value="ECO:0007669"/>
    <property type="project" value="InterPro"/>
</dbReference>
<dbReference type="PANTHER" id="PTHR46302:SF3">
    <property type="entry name" value="DOUBLECORTIN DOMAIN-CONTAINING PROTEIN 1"/>
    <property type="match status" value="1"/>
</dbReference>
<reference evidence="1" key="1">
    <citation type="submission" date="2025-08" db="UniProtKB">
        <authorList>
            <consortium name="Ensembl"/>
        </authorList>
    </citation>
    <scope>IDENTIFICATION</scope>
</reference>
<dbReference type="Proteomes" id="UP000694557">
    <property type="component" value="Unassembled WGS sequence"/>
</dbReference>
<protein>
    <submittedName>
        <fullName evidence="1">Uncharacterized protein</fullName>
    </submittedName>
</protein>
<sequence length="437" mass="48567">MALSRALYCAYEIQKYKPYSCGVANQKWVWFPDRMVLSAFYTSSLDQEVTAANQASVCVPPVCLQNHCTSMYTRTSPEQLLGRGVLQKPPPGSSSLCCMASHNHQLSPTGHFRILKTSVWESLRTEAAVLQKQTPSPEVCSAAQTKPSVKLLAHRNGQGGLEEGQLITVATMPLLLSECTRLLQLTRTVFQVSAEDMSSVDEGLLALILRSPIHVWVSCGEPYLPSDGEMHAHTHTHTHTMVPGQASLVPTQSPARPVVDEQSWLQPSHEELTLDQELHNTEVWRYLLHNKITILALVFSYYCSTVRLALSRSAPRLYAADGRLLSSCVDIHRDMLLCVSTGQPFISPEGQQIEMRATFARMMRSLDSGNTTTDRGPKEHLTTTVRGEGITVPGHYATNGYIDDSYLCTIFFRFHEAAILSIGLQKHRTATKQLYHA</sequence>
<evidence type="ECO:0000313" key="1">
    <source>
        <dbReference type="Ensembl" id="ENSOKIP00005112669.1"/>
    </source>
</evidence>
<dbReference type="GO" id="GO:1902412">
    <property type="term" value="P:regulation of mitotic cytokinesis"/>
    <property type="evidence" value="ECO:0007669"/>
    <property type="project" value="InterPro"/>
</dbReference>
<name>A0A8C7L740_ONCKI</name>
<dbReference type="PANTHER" id="PTHR46302">
    <property type="entry name" value="DOUBLECORTIN DOMAIN-CONTAINING PROTEIN 1"/>
    <property type="match status" value="1"/>
</dbReference>
<keyword evidence="2" id="KW-1185">Reference proteome</keyword>
<dbReference type="GO" id="GO:0030496">
    <property type="term" value="C:midbody"/>
    <property type="evidence" value="ECO:0007669"/>
    <property type="project" value="TreeGrafter"/>
</dbReference>
<dbReference type="AlphaFoldDB" id="A0A8C7L740"/>
<organism evidence="1 2">
    <name type="scientific">Oncorhynchus kisutch</name>
    <name type="common">Coho salmon</name>
    <name type="synonym">Salmo kisutch</name>
    <dbReference type="NCBI Taxonomy" id="8019"/>
    <lineage>
        <taxon>Eukaryota</taxon>
        <taxon>Metazoa</taxon>
        <taxon>Chordata</taxon>
        <taxon>Craniata</taxon>
        <taxon>Vertebrata</taxon>
        <taxon>Euteleostomi</taxon>
        <taxon>Actinopterygii</taxon>
        <taxon>Neopterygii</taxon>
        <taxon>Teleostei</taxon>
        <taxon>Protacanthopterygii</taxon>
        <taxon>Salmoniformes</taxon>
        <taxon>Salmonidae</taxon>
        <taxon>Salmoninae</taxon>
        <taxon>Oncorhynchus</taxon>
    </lineage>
</organism>
<dbReference type="Ensembl" id="ENSOKIT00005120608.1">
    <property type="protein sequence ID" value="ENSOKIP00005112669.1"/>
    <property type="gene ID" value="ENSOKIG00005049056.1"/>
</dbReference>
<proteinExistence type="predicted"/>
<evidence type="ECO:0000313" key="2">
    <source>
        <dbReference type="Proteomes" id="UP000694557"/>
    </source>
</evidence>
<dbReference type="InterPro" id="IPR043188">
    <property type="entry name" value="DCDC1"/>
</dbReference>
<dbReference type="GeneTree" id="ENSGT01000000220439"/>